<feature type="transmembrane region" description="Helical" evidence="1">
    <location>
        <begin position="7"/>
        <end position="23"/>
    </location>
</feature>
<protein>
    <submittedName>
        <fullName evidence="2">Uncharacterized protein</fullName>
    </submittedName>
</protein>
<gene>
    <name evidence="2" type="ORF">UFOVP449_264</name>
</gene>
<keyword evidence="1" id="KW-0812">Transmembrane</keyword>
<evidence type="ECO:0000256" key="1">
    <source>
        <dbReference type="SAM" id="Phobius"/>
    </source>
</evidence>
<organism evidence="2">
    <name type="scientific">uncultured Caudovirales phage</name>
    <dbReference type="NCBI Taxonomy" id="2100421"/>
    <lineage>
        <taxon>Viruses</taxon>
        <taxon>Duplodnaviria</taxon>
        <taxon>Heunggongvirae</taxon>
        <taxon>Uroviricota</taxon>
        <taxon>Caudoviricetes</taxon>
        <taxon>Peduoviridae</taxon>
        <taxon>Maltschvirus</taxon>
        <taxon>Maltschvirus maltsch</taxon>
    </lineage>
</organism>
<accession>A0A6J5MC60</accession>
<feature type="transmembrane region" description="Helical" evidence="1">
    <location>
        <begin position="92"/>
        <end position="111"/>
    </location>
</feature>
<evidence type="ECO:0000313" key="2">
    <source>
        <dbReference type="EMBL" id="CAB4143741.1"/>
    </source>
</evidence>
<dbReference type="EMBL" id="LR796420">
    <property type="protein sequence ID" value="CAB4143741.1"/>
    <property type="molecule type" value="Genomic_DNA"/>
</dbReference>
<sequence>MSLFYGILYGIIGQVLTFLQLQGNIKYGWFKNYPVLVLLGSIPISYCFIKSVEYLVDAYNGEMWPSRLLGHGIGTFVFMALSWWMFKEPFGLKTIVCIMLATAIVLIQIFWK</sequence>
<name>A0A6J5MC60_9CAUD</name>
<feature type="transmembrane region" description="Helical" evidence="1">
    <location>
        <begin position="68"/>
        <end position="86"/>
    </location>
</feature>
<feature type="transmembrane region" description="Helical" evidence="1">
    <location>
        <begin position="35"/>
        <end position="56"/>
    </location>
</feature>
<proteinExistence type="predicted"/>
<keyword evidence="1" id="KW-1133">Transmembrane helix</keyword>
<reference evidence="2" key="1">
    <citation type="submission" date="2020-04" db="EMBL/GenBank/DDBJ databases">
        <authorList>
            <person name="Chiriac C."/>
            <person name="Salcher M."/>
            <person name="Ghai R."/>
            <person name="Kavagutti S V."/>
        </authorList>
    </citation>
    <scope>NUCLEOTIDE SEQUENCE</scope>
</reference>
<keyword evidence="1" id="KW-0472">Membrane</keyword>